<dbReference type="SUPFAM" id="SSF48208">
    <property type="entry name" value="Six-hairpin glycosidases"/>
    <property type="match status" value="1"/>
</dbReference>
<gene>
    <name evidence="3" type="ORF">W911_04895</name>
</gene>
<sequence length="729" mass="80524">MTIANPTGLADHEHDDSDYHIEASTSLTERTLRTLKHGDAFAVLDAYGDLGVELGTPEGIYFRDMRFLSRLKLMCSGHRPLLLSSVIHDDNSALSIDLTNADIEPPSRHPIARDTIAISRTKFLWNAASYERIALRNYDTVERLVSIELLFDADFVDLFEVRGMPRARRGQISIKRTATDAIQYVYDGLDGVQRRTTLTFTPMPKRLDLHRAVFERVLDAGERWTILVTAAFNESDEPLQPISFHSAYRAKRRASRSDTENIATIESSNPLFDELMCRSTADIYTLSTRAGEELYPYAGIPWYNTVFGRDGIITAMMMVWVDPAIARGVLLHLAETQATHHDPGSDAQPGKILHERRSCEMAQLGEIPFRRYYGTVDATPLFVMLAGLYFERTGDVATLEKIWPNVKAALAWCDTFGDADGDGFVEYLRETPNGLANQGWKDSHDSVFHADGALATGPIALVEVQAYVFGAKCQAAKLAQHCGETALAARLSQAADDLQVRFQSAFWCEDIGTYALALDGDKKPCKVLTSNAGHALFTGIATPASAQKVVASLMRRTSFSGWGIRTVAHSEQRHNPMSYHNGSVWPHDNALIALGFDRYGFKAEAAALFEGLFAAVGYQQDRRLPELFCGFTRKSGRGPIAYPVACSPQAWAAVSPFAFLGACLGVSIVHAAEQVRFIKPTLPSFLNEVVVRRIVVGNSRLDVRVARHGTDVSVNVLKRDGDARAMVVT</sequence>
<dbReference type="KEGG" id="hni:W911_04895"/>
<name>V5SD44_9HYPH</name>
<dbReference type="EMBL" id="CP006912">
    <property type="protein sequence ID" value="AHB47869.1"/>
    <property type="molecule type" value="Genomic_DNA"/>
</dbReference>
<reference evidence="3 4" key="1">
    <citation type="journal article" date="2014" name="Genome Announc.">
        <title>Complete Genome Sequence of Hyphomicrobium nitrativorans Strain NL23, a Denitrifying Bacterium Isolated from Biofilm of a Methanol-Fed Denitrification System Treating Seawater at the Montreal Biodome.</title>
        <authorList>
            <person name="Martineau C."/>
            <person name="Villeneuve C."/>
            <person name="Mauffrey F."/>
            <person name="Villemur R."/>
        </authorList>
    </citation>
    <scope>NUCLEOTIDE SEQUENCE [LARGE SCALE GENOMIC DNA]</scope>
    <source>
        <strain evidence="3">NL23</strain>
    </source>
</reference>
<evidence type="ECO:0000259" key="1">
    <source>
        <dbReference type="Pfam" id="PF14742"/>
    </source>
</evidence>
<dbReference type="RefSeq" id="WP_023786384.1">
    <property type="nucleotide sequence ID" value="NC_022997.1"/>
</dbReference>
<dbReference type="InterPro" id="IPR054491">
    <property type="entry name" value="MGH1-like_GH"/>
</dbReference>
<keyword evidence="4" id="KW-1185">Reference proteome</keyword>
<dbReference type="GO" id="GO:0005975">
    <property type="term" value="P:carbohydrate metabolic process"/>
    <property type="evidence" value="ECO:0007669"/>
    <property type="project" value="InterPro"/>
</dbReference>
<organism evidence="3 4">
    <name type="scientific">Hyphomicrobium nitrativorans NL23</name>
    <dbReference type="NCBI Taxonomy" id="1029756"/>
    <lineage>
        <taxon>Bacteria</taxon>
        <taxon>Pseudomonadati</taxon>
        <taxon>Pseudomonadota</taxon>
        <taxon>Alphaproteobacteria</taxon>
        <taxon>Hyphomicrobiales</taxon>
        <taxon>Hyphomicrobiaceae</taxon>
        <taxon>Hyphomicrobium</taxon>
    </lineage>
</organism>
<evidence type="ECO:0000313" key="4">
    <source>
        <dbReference type="Proteomes" id="UP000018542"/>
    </source>
</evidence>
<dbReference type="Gene3D" id="1.50.10.10">
    <property type="match status" value="1"/>
</dbReference>
<dbReference type="HOGENOM" id="CLU_019216_1_0_5"/>
<feature type="domain" description="Mannosylglycerate hydrolase MGH1-like glycoside hydrolase" evidence="2">
    <location>
        <begin position="374"/>
        <end position="632"/>
    </location>
</feature>
<dbReference type="Proteomes" id="UP000018542">
    <property type="component" value="Chromosome"/>
</dbReference>
<evidence type="ECO:0000259" key="2">
    <source>
        <dbReference type="Pfam" id="PF22422"/>
    </source>
</evidence>
<dbReference type="OrthoDB" id="9759959at2"/>
<dbReference type="InterPro" id="IPR008928">
    <property type="entry name" value="6-hairpin_glycosidase_sf"/>
</dbReference>
<dbReference type="Pfam" id="PF14742">
    <property type="entry name" value="GDE_N_bis"/>
    <property type="match status" value="1"/>
</dbReference>
<dbReference type="InterPro" id="IPR012341">
    <property type="entry name" value="6hp_glycosidase-like_sf"/>
</dbReference>
<dbReference type="PATRIC" id="fig|1029756.8.peg.1029"/>
<dbReference type="Pfam" id="PF22422">
    <property type="entry name" value="MGH1-like_GH"/>
    <property type="match status" value="1"/>
</dbReference>
<dbReference type="AlphaFoldDB" id="V5SD44"/>
<protein>
    <submittedName>
        <fullName evidence="3">Amylo-alpha-1,6-glucosidase</fullName>
    </submittedName>
</protein>
<feature type="domain" description="Putative glycogen debranching enzyme N-terminal" evidence="1">
    <location>
        <begin position="35"/>
        <end position="228"/>
    </location>
</feature>
<accession>V5SD44</accession>
<evidence type="ECO:0000313" key="3">
    <source>
        <dbReference type="EMBL" id="AHB47869.1"/>
    </source>
</evidence>
<proteinExistence type="predicted"/>
<dbReference type="InterPro" id="IPR032856">
    <property type="entry name" value="GDE_N_bis"/>
</dbReference>
<dbReference type="STRING" id="1029756.W911_04895"/>